<dbReference type="InterPro" id="IPR013324">
    <property type="entry name" value="RNA_pol_sigma_r3/r4-like"/>
</dbReference>
<keyword evidence="2" id="KW-0805">Transcription regulation</keyword>
<dbReference type="OrthoDB" id="7041663at2"/>
<reference evidence="8 11" key="2">
    <citation type="submission" date="2020-08" db="EMBL/GenBank/DDBJ databases">
        <title>Genomic Encyclopedia of Type Strains, Phase IV (KMG-IV): sequencing the most valuable type-strain genomes for metagenomic binning, comparative biology and taxonomic classification.</title>
        <authorList>
            <person name="Goeker M."/>
        </authorList>
    </citation>
    <scope>NUCLEOTIDE SEQUENCE [LARGE SCALE GENOMIC DNA]</scope>
    <source>
        <strain evidence="8 11">DSM 8510</strain>
    </source>
</reference>
<gene>
    <name evidence="8" type="ORF">FHS52_000879</name>
    <name evidence="9" type="ORF">GRI59_02195</name>
</gene>
<feature type="domain" description="RNA polymerase sigma factor 70 region 4 type 2" evidence="7">
    <location>
        <begin position="129"/>
        <end position="178"/>
    </location>
</feature>
<dbReference type="SUPFAM" id="SSF88946">
    <property type="entry name" value="Sigma2 domain of RNA polymerase sigma factors"/>
    <property type="match status" value="1"/>
</dbReference>
<evidence type="ECO:0000256" key="1">
    <source>
        <dbReference type="ARBA" id="ARBA00010641"/>
    </source>
</evidence>
<evidence type="ECO:0000256" key="2">
    <source>
        <dbReference type="ARBA" id="ARBA00023015"/>
    </source>
</evidence>
<accession>A0A6I4UEX7</accession>
<dbReference type="EMBL" id="WTYB01000001">
    <property type="protein sequence ID" value="MXP37422.1"/>
    <property type="molecule type" value="Genomic_DNA"/>
</dbReference>
<evidence type="ECO:0000256" key="4">
    <source>
        <dbReference type="ARBA" id="ARBA00023125"/>
    </source>
</evidence>
<dbReference type="EMBL" id="JACICE010000001">
    <property type="protein sequence ID" value="MBB3774936.1"/>
    <property type="molecule type" value="Genomic_DNA"/>
</dbReference>
<dbReference type="Gene3D" id="1.10.1740.10">
    <property type="match status" value="1"/>
</dbReference>
<dbReference type="GO" id="GO:0006352">
    <property type="term" value="P:DNA-templated transcription initiation"/>
    <property type="evidence" value="ECO:0007669"/>
    <property type="project" value="InterPro"/>
</dbReference>
<dbReference type="SUPFAM" id="SSF88659">
    <property type="entry name" value="Sigma3 and sigma4 domains of RNA polymerase sigma factors"/>
    <property type="match status" value="1"/>
</dbReference>
<evidence type="ECO:0000256" key="5">
    <source>
        <dbReference type="ARBA" id="ARBA00023163"/>
    </source>
</evidence>
<reference evidence="9 10" key="1">
    <citation type="submission" date="2019-12" db="EMBL/GenBank/DDBJ databases">
        <title>Genomic-based taxomic classification of the family Erythrobacteraceae.</title>
        <authorList>
            <person name="Xu L."/>
        </authorList>
    </citation>
    <scope>NUCLEOTIDE SEQUENCE [LARGE SCALE GENOMIC DNA]</scope>
    <source>
        <strain evidence="9 10">JCM 10282</strain>
    </source>
</reference>
<dbReference type="NCBIfam" id="TIGR02937">
    <property type="entry name" value="sigma70-ECF"/>
    <property type="match status" value="1"/>
</dbReference>
<dbReference type="InterPro" id="IPR007627">
    <property type="entry name" value="RNA_pol_sigma70_r2"/>
</dbReference>
<dbReference type="RefSeq" id="WP_160759558.1">
    <property type="nucleotide sequence ID" value="NZ_BAAADZ010000002.1"/>
</dbReference>
<dbReference type="InterPro" id="IPR039425">
    <property type="entry name" value="RNA_pol_sigma-70-like"/>
</dbReference>
<evidence type="ECO:0000313" key="9">
    <source>
        <dbReference type="EMBL" id="MXP37422.1"/>
    </source>
</evidence>
<dbReference type="InterPro" id="IPR036388">
    <property type="entry name" value="WH-like_DNA-bd_sf"/>
</dbReference>
<protein>
    <submittedName>
        <fullName evidence="8">RNA polymerase sigma-70 factor (ECF subfamily)</fullName>
    </submittedName>
    <submittedName>
        <fullName evidence="9">Sigma-70 family RNA polymerase sigma factor</fullName>
    </submittedName>
</protein>
<dbReference type="Gene3D" id="1.10.10.10">
    <property type="entry name" value="Winged helix-like DNA-binding domain superfamily/Winged helix DNA-binding domain"/>
    <property type="match status" value="1"/>
</dbReference>
<dbReference type="Pfam" id="PF04542">
    <property type="entry name" value="Sigma70_r2"/>
    <property type="match status" value="1"/>
</dbReference>
<dbReference type="GO" id="GO:0016987">
    <property type="term" value="F:sigma factor activity"/>
    <property type="evidence" value="ECO:0007669"/>
    <property type="project" value="UniProtKB-KW"/>
</dbReference>
<dbReference type="GO" id="GO:0003677">
    <property type="term" value="F:DNA binding"/>
    <property type="evidence" value="ECO:0007669"/>
    <property type="project" value="UniProtKB-KW"/>
</dbReference>
<keyword evidence="4" id="KW-0238">DNA-binding</keyword>
<sequence length="190" mass="20853">MTGEDLDSALVRGVLAGDPRAARVLVARHREAVYRLARTATGDAEDAFDIVQEAFVSAFGALSRYDPARPFRGWIAAITLNKCRDRARRRAVRRFLGLPLPDNAAEWIADDAPSPETQAASREELIATARAIAELPSSLKDVLILRTVEGMSQQETAEALGISTKAVETRLYRARHKLTEMVRGEPRSGV</sequence>
<dbReference type="Proteomes" id="UP000548685">
    <property type="component" value="Unassembled WGS sequence"/>
</dbReference>
<feature type="domain" description="RNA polymerase sigma-70 region 2" evidence="6">
    <location>
        <begin position="25"/>
        <end position="91"/>
    </location>
</feature>
<evidence type="ECO:0000256" key="3">
    <source>
        <dbReference type="ARBA" id="ARBA00023082"/>
    </source>
</evidence>
<comment type="caution">
    <text evidence="9">The sequence shown here is derived from an EMBL/GenBank/DDBJ whole genome shotgun (WGS) entry which is preliminary data.</text>
</comment>
<dbReference type="InterPro" id="IPR014284">
    <property type="entry name" value="RNA_pol_sigma-70_dom"/>
</dbReference>
<keyword evidence="5" id="KW-0804">Transcription</keyword>
<dbReference type="InterPro" id="IPR013249">
    <property type="entry name" value="RNA_pol_sigma70_r4_t2"/>
</dbReference>
<evidence type="ECO:0000259" key="7">
    <source>
        <dbReference type="Pfam" id="PF08281"/>
    </source>
</evidence>
<evidence type="ECO:0000259" key="6">
    <source>
        <dbReference type="Pfam" id="PF04542"/>
    </source>
</evidence>
<dbReference type="PANTHER" id="PTHR43133">
    <property type="entry name" value="RNA POLYMERASE ECF-TYPE SIGMA FACTO"/>
    <property type="match status" value="1"/>
</dbReference>
<organism evidence="9 10">
    <name type="scientific">Erythrobacter ramosus</name>
    <dbReference type="NCBI Taxonomy" id="35811"/>
    <lineage>
        <taxon>Bacteria</taxon>
        <taxon>Pseudomonadati</taxon>
        <taxon>Pseudomonadota</taxon>
        <taxon>Alphaproteobacteria</taxon>
        <taxon>Sphingomonadales</taxon>
        <taxon>Erythrobacteraceae</taxon>
        <taxon>Erythrobacter/Porphyrobacter group</taxon>
        <taxon>Erythrobacter</taxon>
    </lineage>
</organism>
<evidence type="ECO:0000313" key="8">
    <source>
        <dbReference type="EMBL" id="MBB3774936.1"/>
    </source>
</evidence>
<evidence type="ECO:0000313" key="11">
    <source>
        <dbReference type="Proteomes" id="UP000548685"/>
    </source>
</evidence>
<dbReference type="Proteomes" id="UP000430021">
    <property type="component" value="Unassembled WGS sequence"/>
</dbReference>
<keyword evidence="3" id="KW-0731">Sigma factor</keyword>
<proteinExistence type="inferred from homology"/>
<dbReference type="CDD" id="cd06171">
    <property type="entry name" value="Sigma70_r4"/>
    <property type="match status" value="1"/>
</dbReference>
<keyword evidence="11" id="KW-1185">Reference proteome</keyword>
<dbReference type="Pfam" id="PF08281">
    <property type="entry name" value="Sigma70_r4_2"/>
    <property type="match status" value="1"/>
</dbReference>
<dbReference type="InterPro" id="IPR013325">
    <property type="entry name" value="RNA_pol_sigma_r2"/>
</dbReference>
<comment type="similarity">
    <text evidence="1">Belongs to the sigma-70 factor family. ECF subfamily.</text>
</comment>
<name>A0A6I4UEX7_9SPHN</name>
<dbReference type="AlphaFoldDB" id="A0A6I4UEX7"/>
<evidence type="ECO:0000313" key="10">
    <source>
        <dbReference type="Proteomes" id="UP000430021"/>
    </source>
</evidence>
<dbReference type="PANTHER" id="PTHR43133:SF8">
    <property type="entry name" value="RNA POLYMERASE SIGMA FACTOR HI_1459-RELATED"/>
    <property type="match status" value="1"/>
</dbReference>